<dbReference type="RefSeq" id="XP_050562632.1">
    <property type="nucleotide sequence ID" value="XM_050706675.1"/>
</dbReference>
<gene>
    <name evidence="3" type="primary">LOC126912766</name>
</gene>
<name>A0A9R0EB02_SPOFR</name>
<dbReference type="Proteomes" id="UP000829999">
    <property type="component" value="Chromosome 29"/>
</dbReference>
<feature type="compositionally biased region" description="Low complexity" evidence="1">
    <location>
        <begin position="1"/>
        <end position="13"/>
    </location>
</feature>
<sequence>MITRRAAAIQRTRPPSPTTSPSSAPPSSAPPPDAVVSSTVVGASSSSDEATEGGRNLTAYRVRMLALFQEFEPTINVSAQRLSDQVRVIQRNRMLDDIVLDRLQSEELRSRVIIPLQQNIEEPTQIEPVVAPNDDRTTEVSTHKCSEELRRALEDAIREYWFISPSLRPRLPRLPMHKKNRALVCALDSELSNYFDSSEDLIDSHSILYCGAIAACRVANVKLLERENNSTRQKPAVPAWQCRIERRIDEARTLIAKLLCFREGNTRPRVMRFVRRAFLGMDINPQDYVSHITERLDFLKQRIYAWANRIRRYKKRVERYTQNRTFQRDQRWVYRNWELKEQTRTDTCLPDADVTTSFWRSIWSAPVCHTEGDWIEKVRRKCELVPEMEQISITTEDVSNAAYPLANWKAPGPDGLHNFWNRSRGTKELLLIDMSICQQVRRSHKNLSTCWIDYKKAYDSVPHTWLMRVLELYKVDTALRAFLMSCMRQWRTVLRYPGCRQICENDEP</sequence>
<dbReference type="OrthoDB" id="2194416at2759"/>
<proteinExistence type="predicted"/>
<protein>
    <submittedName>
        <fullName evidence="3">Uncharacterized protein LOC126912766</fullName>
    </submittedName>
</protein>
<keyword evidence="2" id="KW-1185">Reference proteome</keyword>
<feature type="region of interest" description="Disordered" evidence="1">
    <location>
        <begin position="1"/>
        <end position="53"/>
    </location>
</feature>
<evidence type="ECO:0000256" key="1">
    <source>
        <dbReference type="SAM" id="MobiDB-lite"/>
    </source>
</evidence>
<dbReference type="AlphaFoldDB" id="A0A9R0EB02"/>
<feature type="compositionally biased region" description="Pro residues" evidence="1">
    <location>
        <begin position="14"/>
        <end position="33"/>
    </location>
</feature>
<evidence type="ECO:0000313" key="2">
    <source>
        <dbReference type="Proteomes" id="UP000829999"/>
    </source>
</evidence>
<feature type="compositionally biased region" description="Low complexity" evidence="1">
    <location>
        <begin position="34"/>
        <end position="47"/>
    </location>
</feature>
<dbReference type="GeneID" id="126912766"/>
<dbReference type="PANTHER" id="PTHR35450">
    <property type="entry name" value="REVERSE TRANSCRIPTASE DOMAIN-CONTAINING PROTEIN"/>
    <property type="match status" value="1"/>
</dbReference>
<accession>A0A9R0EB02</accession>
<reference evidence="3" key="1">
    <citation type="submission" date="2025-08" db="UniProtKB">
        <authorList>
            <consortium name="RefSeq"/>
        </authorList>
    </citation>
    <scope>IDENTIFICATION</scope>
    <source>
        <tissue evidence="3">Whole larval tissue</tissue>
    </source>
</reference>
<dbReference type="PANTHER" id="PTHR35450:SF2">
    <property type="entry name" value="REVERSE TRANSCRIPTASE DOMAIN-CONTAINING PROTEIN"/>
    <property type="match status" value="1"/>
</dbReference>
<organism evidence="2 3">
    <name type="scientific">Spodoptera frugiperda</name>
    <name type="common">Fall armyworm</name>
    <dbReference type="NCBI Taxonomy" id="7108"/>
    <lineage>
        <taxon>Eukaryota</taxon>
        <taxon>Metazoa</taxon>
        <taxon>Ecdysozoa</taxon>
        <taxon>Arthropoda</taxon>
        <taxon>Hexapoda</taxon>
        <taxon>Insecta</taxon>
        <taxon>Pterygota</taxon>
        <taxon>Neoptera</taxon>
        <taxon>Endopterygota</taxon>
        <taxon>Lepidoptera</taxon>
        <taxon>Glossata</taxon>
        <taxon>Ditrysia</taxon>
        <taxon>Noctuoidea</taxon>
        <taxon>Noctuidae</taxon>
        <taxon>Amphipyrinae</taxon>
        <taxon>Spodoptera</taxon>
    </lineage>
</organism>
<evidence type="ECO:0000313" key="3">
    <source>
        <dbReference type="RefSeq" id="XP_050562632.1"/>
    </source>
</evidence>